<organism evidence="9 10">
    <name type="scientific">Mycetocola miduiensis</name>
    <dbReference type="NCBI Taxonomy" id="995034"/>
    <lineage>
        <taxon>Bacteria</taxon>
        <taxon>Bacillati</taxon>
        <taxon>Actinomycetota</taxon>
        <taxon>Actinomycetes</taxon>
        <taxon>Micrococcales</taxon>
        <taxon>Microbacteriaceae</taxon>
        <taxon>Mycetocola</taxon>
    </lineage>
</organism>
<dbReference type="GO" id="GO:0003700">
    <property type="term" value="F:DNA-binding transcription factor activity"/>
    <property type="evidence" value="ECO:0007669"/>
    <property type="project" value="TreeGrafter"/>
</dbReference>
<dbReference type="STRING" id="995034.SAMN05216219_0479"/>
<comment type="function">
    <text evidence="5">May be an activator protein for the gylABX operon.</text>
</comment>
<evidence type="ECO:0000259" key="8">
    <source>
        <dbReference type="PROSITE" id="PS51078"/>
    </source>
</evidence>
<dbReference type="SUPFAM" id="SSF55781">
    <property type="entry name" value="GAF domain-like"/>
    <property type="match status" value="1"/>
</dbReference>
<dbReference type="PANTHER" id="PTHR30136">
    <property type="entry name" value="HELIX-TURN-HELIX TRANSCRIPTIONAL REGULATOR, ICLR FAMILY"/>
    <property type="match status" value="1"/>
</dbReference>
<evidence type="ECO:0000256" key="2">
    <source>
        <dbReference type="ARBA" id="ARBA00023015"/>
    </source>
</evidence>
<dbReference type="PROSITE" id="PS51077">
    <property type="entry name" value="HTH_ICLR"/>
    <property type="match status" value="1"/>
</dbReference>
<feature type="domain" description="IclR-ED" evidence="8">
    <location>
        <begin position="68"/>
        <end position="252"/>
    </location>
</feature>
<dbReference type="Pfam" id="PF01614">
    <property type="entry name" value="IclR_C"/>
    <property type="match status" value="1"/>
</dbReference>
<gene>
    <name evidence="9" type="ORF">SAMN05216219_0479</name>
</gene>
<dbReference type="Proteomes" id="UP000198867">
    <property type="component" value="Unassembled WGS sequence"/>
</dbReference>
<dbReference type="InterPro" id="IPR029016">
    <property type="entry name" value="GAF-like_dom_sf"/>
</dbReference>
<dbReference type="PANTHER" id="PTHR30136:SF2">
    <property type="entry name" value="TRANSCRIPTIONAL REGULATOR ICLR"/>
    <property type="match status" value="1"/>
</dbReference>
<dbReference type="InterPro" id="IPR014757">
    <property type="entry name" value="Tscrpt_reg_IclR_C"/>
</dbReference>
<evidence type="ECO:0000256" key="1">
    <source>
        <dbReference type="ARBA" id="ARBA00022798"/>
    </source>
</evidence>
<dbReference type="Gene3D" id="3.30.450.40">
    <property type="match status" value="1"/>
</dbReference>
<reference evidence="10" key="1">
    <citation type="submission" date="2016-10" db="EMBL/GenBank/DDBJ databases">
        <authorList>
            <person name="Varghese N."/>
            <person name="Submissions S."/>
        </authorList>
    </citation>
    <scope>NUCLEOTIDE SEQUENCE [LARGE SCALE GENOMIC DNA]</scope>
    <source>
        <strain evidence="10">CGMCC 1.11101</strain>
    </source>
</reference>
<protein>
    <recommendedName>
        <fullName evidence="6">Glycerol operon regulatory protein</fullName>
    </recommendedName>
</protein>
<dbReference type="InterPro" id="IPR036390">
    <property type="entry name" value="WH_DNA-bd_sf"/>
</dbReference>
<dbReference type="Pfam" id="PF09339">
    <property type="entry name" value="HTH_IclR"/>
    <property type="match status" value="1"/>
</dbReference>
<dbReference type="GO" id="GO:0003677">
    <property type="term" value="F:DNA binding"/>
    <property type="evidence" value="ECO:0007669"/>
    <property type="project" value="UniProtKB-KW"/>
</dbReference>
<evidence type="ECO:0000256" key="3">
    <source>
        <dbReference type="ARBA" id="ARBA00023125"/>
    </source>
</evidence>
<dbReference type="EMBL" id="FOVM01000001">
    <property type="protein sequence ID" value="SFN40862.1"/>
    <property type="molecule type" value="Genomic_DNA"/>
</dbReference>
<accession>A0A1I4YS61</accession>
<dbReference type="GO" id="GO:0006071">
    <property type="term" value="P:glycerol metabolic process"/>
    <property type="evidence" value="ECO:0007669"/>
    <property type="project" value="UniProtKB-KW"/>
</dbReference>
<sequence>MPRLTPAVLRTLDILELFLDDSAPLSAPDVVRKTGLPRTSVHELLATLVAREYLQKDEVTGTFRLGVRLLQLGNAYSARFDMLSAANDVARDLASRSGETVSVALLEGGDVFYLAKIESRDNLRLPSSIGQRLPANVTGLGKALLAYASPQSLAARFPEPDSLPRMTEKSIGTLAELEPELARIRERGVAFENEESTPNIRCAAAPVRDSSGAVVAAISISLPVSRWDQHPEGHWVDLVLEGASRFSSLLGFPA</sequence>
<keyword evidence="4" id="KW-0804">Transcription</keyword>
<evidence type="ECO:0000313" key="10">
    <source>
        <dbReference type="Proteomes" id="UP000198867"/>
    </source>
</evidence>
<evidence type="ECO:0000313" key="9">
    <source>
        <dbReference type="EMBL" id="SFN40862.1"/>
    </source>
</evidence>
<dbReference type="InterPro" id="IPR050707">
    <property type="entry name" value="HTH_MetabolicPath_Reg"/>
</dbReference>
<dbReference type="AlphaFoldDB" id="A0A1I4YS61"/>
<evidence type="ECO:0000256" key="4">
    <source>
        <dbReference type="ARBA" id="ARBA00023163"/>
    </source>
</evidence>
<keyword evidence="3" id="KW-0238">DNA-binding</keyword>
<dbReference type="SUPFAM" id="SSF46785">
    <property type="entry name" value="Winged helix' DNA-binding domain"/>
    <property type="match status" value="1"/>
</dbReference>
<dbReference type="SMART" id="SM00346">
    <property type="entry name" value="HTH_ICLR"/>
    <property type="match status" value="1"/>
</dbReference>
<feature type="domain" description="HTH iclR-type" evidence="7">
    <location>
        <begin position="5"/>
        <end position="67"/>
    </location>
</feature>
<dbReference type="PROSITE" id="PS51078">
    <property type="entry name" value="ICLR_ED"/>
    <property type="match status" value="1"/>
</dbReference>
<dbReference type="InterPro" id="IPR005471">
    <property type="entry name" value="Tscrpt_reg_IclR_N"/>
</dbReference>
<dbReference type="Gene3D" id="1.10.10.10">
    <property type="entry name" value="Winged helix-like DNA-binding domain superfamily/Winged helix DNA-binding domain"/>
    <property type="match status" value="1"/>
</dbReference>
<evidence type="ECO:0000259" key="7">
    <source>
        <dbReference type="PROSITE" id="PS51077"/>
    </source>
</evidence>
<dbReference type="RefSeq" id="WP_218151794.1">
    <property type="nucleotide sequence ID" value="NZ_FOVM01000001.1"/>
</dbReference>
<dbReference type="InterPro" id="IPR036388">
    <property type="entry name" value="WH-like_DNA-bd_sf"/>
</dbReference>
<keyword evidence="10" id="KW-1185">Reference proteome</keyword>
<proteinExistence type="predicted"/>
<dbReference type="GO" id="GO:0045892">
    <property type="term" value="P:negative regulation of DNA-templated transcription"/>
    <property type="evidence" value="ECO:0007669"/>
    <property type="project" value="TreeGrafter"/>
</dbReference>
<dbReference type="FunFam" id="1.10.10.10:FF:000056">
    <property type="entry name" value="IclR family transcriptional regulator"/>
    <property type="match status" value="1"/>
</dbReference>
<evidence type="ECO:0000256" key="5">
    <source>
        <dbReference type="ARBA" id="ARBA00058938"/>
    </source>
</evidence>
<keyword evidence="2" id="KW-0805">Transcription regulation</keyword>
<keyword evidence="1" id="KW-0319">Glycerol metabolism</keyword>
<name>A0A1I4YS61_9MICO</name>
<evidence type="ECO:0000256" key="6">
    <source>
        <dbReference type="ARBA" id="ARBA00070406"/>
    </source>
</evidence>